<accession>A0A2P5EZA5</accession>
<name>A0A2P5EZA5_TREOI</name>
<evidence type="ECO:0000313" key="2">
    <source>
        <dbReference type="Proteomes" id="UP000237000"/>
    </source>
</evidence>
<dbReference type="EMBL" id="JXTC01000079">
    <property type="protein sequence ID" value="PON90866.1"/>
    <property type="molecule type" value="Genomic_DNA"/>
</dbReference>
<dbReference type="AlphaFoldDB" id="A0A2P5EZA5"/>
<evidence type="ECO:0000313" key="1">
    <source>
        <dbReference type="EMBL" id="PON90866.1"/>
    </source>
</evidence>
<dbReference type="InParanoid" id="A0A2P5EZA5"/>
<proteinExistence type="predicted"/>
<keyword evidence="2" id="KW-1185">Reference proteome</keyword>
<sequence>MDLAGNSLTGGIPCCFGMLTGMTTKKYVAQEYMVLSPGPISTEELAPVLGPVSIEKPTLAPVLGPISAGEPTATSIMDNYDELWNGEKVRLSIKGLDL</sequence>
<comment type="caution">
    <text evidence="1">The sequence shown here is derived from an EMBL/GenBank/DDBJ whole genome shotgun (WGS) entry which is preliminary data.</text>
</comment>
<organism evidence="1 2">
    <name type="scientific">Trema orientale</name>
    <name type="common">Charcoal tree</name>
    <name type="synonym">Celtis orientalis</name>
    <dbReference type="NCBI Taxonomy" id="63057"/>
    <lineage>
        <taxon>Eukaryota</taxon>
        <taxon>Viridiplantae</taxon>
        <taxon>Streptophyta</taxon>
        <taxon>Embryophyta</taxon>
        <taxon>Tracheophyta</taxon>
        <taxon>Spermatophyta</taxon>
        <taxon>Magnoliopsida</taxon>
        <taxon>eudicotyledons</taxon>
        <taxon>Gunneridae</taxon>
        <taxon>Pentapetalae</taxon>
        <taxon>rosids</taxon>
        <taxon>fabids</taxon>
        <taxon>Rosales</taxon>
        <taxon>Cannabaceae</taxon>
        <taxon>Trema</taxon>
    </lineage>
</organism>
<reference evidence="2" key="1">
    <citation type="submission" date="2016-06" db="EMBL/GenBank/DDBJ databases">
        <title>Parallel loss of symbiosis genes in relatives of nitrogen-fixing non-legume Parasponia.</title>
        <authorList>
            <person name="Van Velzen R."/>
            <person name="Holmer R."/>
            <person name="Bu F."/>
            <person name="Rutten L."/>
            <person name="Van Zeijl A."/>
            <person name="Liu W."/>
            <person name="Santuari L."/>
            <person name="Cao Q."/>
            <person name="Sharma T."/>
            <person name="Shen D."/>
            <person name="Roswanjaya Y."/>
            <person name="Wardhani T."/>
            <person name="Kalhor M.S."/>
            <person name="Jansen J."/>
            <person name="Van den Hoogen J."/>
            <person name="Gungor B."/>
            <person name="Hartog M."/>
            <person name="Hontelez J."/>
            <person name="Verver J."/>
            <person name="Yang W.-C."/>
            <person name="Schijlen E."/>
            <person name="Repin R."/>
            <person name="Schilthuizen M."/>
            <person name="Schranz E."/>
            <person name="Heidstra R."/>
            <person name="Miyata K."/>
            <person name="Fedorova E."/>
            <person name="Kohlen W."/>
            <person name="Bisseling T."/>
            <person name="Smit S."/>
            <person name="Geurts R."/>
        </authorList>
    </citation>
    <scope>NUCLEOTIDE SEQUENCE [LARGE SCALE GENOMIC DNA]</scope>
    <source>
        <strain evidence="2">cv. RG33-2</strain>
    </source>
</reference>
<evidence type="ECO:0008006" key="3">
    <source>
        <dbReference type="Google" id="ProtNLM"/>
    </source>
</evidence>
<gene>
    <name evidence="1" type="ORF">TorRG33x02_132720</name>
</gene>
<dbReference type="Proteomes" id="UP000237000">
    <property type="component" value="Unassembled WGS sequence"/>
</dbReference>
<protein>
    <recommendedName>
        <fullName evidence="3">LRR domain containing protein</fullName>
    </recommendedName>
</protein>